<dbReference type="GO" id="GO:0006107">
    <property type="term" value="P:oxaloacetate metabolic process"/>
    <property type="evidence" value="ECO:0007669"/>
    <property type="project" value="TreeGrafter"/>
</dbReference>
<evidence type="ECO:0000256" key="4">
    <source>
        <dbReference type="PIRSR" id="PIRSR015582-1"/>
    </source>
</evidence>
<feature type="binding site" evidence="4">
    <location>
        <position position="64"/>
    </location>
    <ligand>
        <name>substrate</name>
    </ligand>
</feature>
<feature type="binding site" evidence="4">
    <location>
        <position position="127"/>
    </location>
    <ligand>
        <name>substrate</name>
    </ligand>
</feature>
<keyword evidence="8" id="KW-1185">Reference proteome</keyword>
<evidence type="ECO:0000313" key="7">
    <source>
        <dbReference type="EMBL" id="SHE41032.1"/>
    </source>
</evidence>
<dbReference type="RefSeq" id="WP_027355606.1">
    <property type="nucleotide sequence ID" value="NZ_FQUW01000005.1"/>
</dbReference>
<keyword evidence="2 5" id="KW-0479">Metal-binding</keyword>
<evidence type="ECO:0000256" key="5">
    <source>
        <dbReference type="PIRSR" id="PIRSR015582-2"/>
    </source>
</evidence>
<comment type="cofactor">
    <cofactor evidence="1">
        <name>Mg(2+)</name>
        <dbReference type="ChEBI" id="CHEBI:18420"/>
    </cofactor>
</comment>
<dbReference type="InterPro" id="IPR011206">
    <property type="entry name" value="Citrate_lyase_beta/mcl1/mcl2"/>
</dbReference>
<reference evidence="8" key="1">
    <citation type="submission" date="2016-11" db="EMBL/GenBank/DDBJ databases">
        <authorList>
            <person name="Varghese N."/>
            <person name="Submissions S."/>
        </authorList>
    </citation>
    <scope>NUCLEOTIDE SEQUENCE [LARGE SCALE GENOMIC DNA]</scope>
    <source>
        <strain evidence="8">DSM 11792</strain>
    </source>
</reference>
<evidence type="ECO:0000256" key="3">
    <source>
        <dbReference type="ARBA" id="ARBA00022842"/>
    </source>
</evidence>
<dbReference type="PIRSF" id="PIRSF015582">
    <property type="entry name" value="Cit_lyase_B"/>
    <property type="match status" value="1"/>
</dbReference>
<keyword evidence="7" id="KW-0456">Lyase</keyword>
<name>A0A1M4T8Z6_9FIRM</name>
<dbReference type="InterPro" id="IPR040442">
    <property type="entry name" value="Pyrv_kinase-like_dom_sf"/>
</dbReference>
<dbReference type="InterPro" id="IPR005000">
    <property type="entry name" value="Aldolase/citrate-lyase_domain"/>
</dbReference>
<gene>
    <name evidence="7" type="ORF">SAMN02745218_00257</name>
</gene>
<evidence type="ECO:0000256" key="1">
    <source>
        <dbReference type="ARBA" id="ARBA00001946"/>
    </source>
</evidence>
<dbReference type="Pfam" id="PF03328">
    <property type="entry name" value="HpcH_HpaI"/>
    <property type="match status" value="1"/>
</dbReference>
<dbReference type="Proteomes" id="UP000184196">
    <property type="component" value="Unassembled WGS sequence"/>
</dbReference>
<dbReference type="GO" id="GO:0016829">
    <property type="term" value="F:lyase activity"/>
    <property type="evidence" value="ECO:0007669"/>
    <property type="project" value="UniProtKB-KW"/>
</dbReference>
<keyword evidence="3 5" id="KW-0460">Magnesium</keyword>
<dbReference type="GO" id="GO:0000287">
    <property type="term" value="F:magnesium ion binding"/>
    <property type="evidence" value="ECO:0007669"/>
    <property type="project" value="TreeGrafter"/>
</dbReference>
<proteinExistence type="predicted"/>
<dbReference type="OrthoDB" id="9786940at2"/>
<evidence type="ECO:0000313" key="8">
    <source>
        <dbReference type="Proteomes" id="UP000184196"/>
    </source>
</evidence>
<feature type="binding site" evidence="5">
    <location>
        <position position="127"/>
    </location>
    <ligand>
        <name>Mg(2+)</name>
        <dbReference type="ChEBI" id="CHEBI:18420"/>
    </ligand>
</feature>
<dbReference type="PANTHER" id="PTHR32308">
    <property type="entry name" value="LYASE BETA SUBUNIT, PUTATIVE (AFU_ORTHOLOGUE AFUA_4G13030)-RELATED"/>
    <property type="match status" value="1"/>
</dbReference>
<accession>A0A1M4T8Z6</accession>
<dbReference type="InterPro" id="IPR015813">
    <property type="entry name" value="Pyrv/PenolPyrv_kinase-like_dom"/>
</dbReference>
<organism evidence="7 8">
    <name type="scientific">Desulfofundulus australicus DSM 11792</name>
    <dbReference type="NCBI Taxonomy" id="1121425"/>
    <lineage>
        <taxon>Bacteria</taxon>
        <taxon>Bacillati</taxon>
        <taxon>Bacillota</taxon>
        <taxon>Clostridia</taxon>
        <taxon>Eubacteriales</taxon>
        <taxon>Peptococcaceae</taxon>
        <taxon>Desulfofundulus</taxon>
    </lineage>
</organism>
<dbReference type="AlphaFoldDB" id="A0A1M4T8Z6"/>
<sequence>MFPLRTLLFTPGDDPRKGEKAFAAGADAVIIDLEDAVAETRKEQARQLAVQLLSVPRPIPAFVRINGVTSPHILRDLQAVVGLPVAGLMLAKAESGEDVGRVDWLLSLLEQQNGLPPGQIKLIPFIESARGIARAGEIAAAPRVICLAFGGNDYTMDIGVPYSREGEELFFARNQLVVASRTAGIAPPLDTVNPDFKDISFLMEDARRARRLGFQGKLVIHPAQVSPVNEIFTPSDEEIAWAQKVVAAFTRARAAGSGVIQVEGKMVELPIVRRAEQLLAAARRLNKINE</sequence>
<feature type="binding site" evidence="5">
    <location>
        <position position="153"/>
    </location>
    <ligand>
        <name>Mg(2+)</name>
        <dbReference type="ChEBI" id="CHEBI:18420"/>
    </ligand>
</feature>
<evidence type="ECO:0000256" key="2">
    <source>
        <dbReference type="ARBA" id="ARBA00022723"/>
    </source>
</evidence>
<protein>
    <submittedName>
        <fullName evidence="7">Citrate lyase subunit beta / citryl-CoA lyase</fullName>
    </submittedName>
</protein>
<dbReference type="PANTHER" id="PTHR32308:SF0">
    <property type="entry name" value="HPCH_HPAI ALDOLASE_CITRATE LYASE DOMAIN-CONTAINING PROTEIN"/>
    <property type="match status" value="1"/>
</dbReference>
<evidence type="ECO:0000259" key="6">
    <source>
        <dbReference type="Pfam" id="PF03328"/>
    </source>
</evidence>
<dbReference type="Gene3D" id="3.20.20.60">
    <property type="entry name" value="Phosphoenolpyruvate-binding domains"/>
    <property type="match status" value="1"/>
</dbReference>
<dbReference type="EMBL" id="FQUW01000005">
    <property type="protein sequence ID" value="SHE41032.1"/>
    <property type="molecule type" value="Genomic_DNA"/>
</dbReference>
<feature type="domain" description="HpcH/HpaI aldolase/citrate lyase" evidence="6">
    <location>
        <begin position="5"/>
        <end position="222"/>
    </location>
</feature>
<dbReference type="SUPFAM" id="SSF51621">
    <property type="entry name" value="Phosphoenolpyruvate/pyruvate domain"/>
    <property type="match status" value="1"/>
</dbReference>